<comment type="caution">
    <text evidence="9">The sequence shown here is derived from an EMBL/GenBank/DDBJ whole genome shotgun (WGS) entry which is preliminary data.</text>
</comment>
<comment type="similarity">
    <text evidence="5 6">Belongs to the XseA family.</text>
</comment>
<dbReference type="PANTHER" id="PTHR30008:SF0">
    <property type="entry name" value="EXODEOXYRIBONUCLEASE 7 LARGE SUBUNIT"/>
    <property type="match status" value="1"/>
</dbReference>
<feature type="domain" description="OB-fold nucleic acid binding" evidence="8">
    <location>
        <begin position="7"/>
        <end position="101"/>
    </location>
</feature>
<dbReference type="GO" id="GO:0005737">
    <property type="term" value="C:cytoplasm"/>
    <property type="evidence" value="ECO:0007669"/>
    <property type="project" value="UniProtKB-SubCell"/>
</dbReference>
<evidence type="ECO:0000256" key="2">
    <source>
        <dbReference type="ARBA" id="ARBA00022722"/>
    </source>
</evidence>
<comment type="subunit">
    <text evidence="5">Heterooligomer composed of large and small subunits.</text>
</comment>
<dbReference type="Pfam" id="PF02601">
    <property type="entry name" value="Exonuc_VII_L"/>
    <property type="match status" value="1"/>
</dbReference>
<evidence type="ECO:0000259" key="8">
    <source>
        <dbReference type="Pfam" id="PF13742"/>
    </source>
</evidence>
<evidence type="ECO:0000313" key="10">
    <source>
        <dbReference type="Proteomes" id="UP000886878"/>
    </source>
</evidence>
<organism evidence="9 10">
    <name type="scientific">Candidatus Limosilactobacillus merdipullorum</name>
    <dbReference type="NCBI Taxonomy" id="2838653"/>
    <lineage>
        <taxon>Bacteria</taxon>
        <taxon>Bacillati</taxon>
        <taxon>Bacillota</taxon>
        <taxon>Bacilli</taxon>
        <taxon>Lactobacillales</taxon>
        <taxon>Lactobacillaceae</taxon>
        <taxon>Limosilactobacillus</taxon>
    </lineage>
</organism>
<comment type="subcellular location">
    <subcellularLocation>
        <location evidence="5 6">Cytoplasm</location>
    </subcellularLocation>
</comment>
<keyword evidence="4 5" id="KW-0269">Exonuclease</keyword>
<name>A0A9D1U507_9LACO</name>
<reference evidence="9" key="1">
    <citation type="journal article" date="2021" name="PeerJ">
        <title>Extensive microbial diversity within the chicken gut microbiome revealed by metagenomics and culture.</title>
        <authorList>
            <person name="Gilroy R."/>
            <person name="Ravi A."/>
            <person name="Getino M."/>
            <person name="Pursley I."/>
            <person name="Horton D.L."/>
            <person name="Alikhan N.F."/>
            <person name="Baker D."/>
            <person name="Gharbi K."/>
            <person name="Hall N."/>
            <person name="Watson M."/>
            <person name="Adriaenssens E.M."/>
            <person name="Foster-Nyarko E."/>
            <person name="Jarju S."/>
            <person name="Secka A."/>
            <person name="Antonio M."/>
            <person name="Oren A."/>
            <person name="Chaudhuri R.R."/>
            <person name="La Ragione R."/>
            <person name="Hildebrand F."/>
            <person name="Pallen M.J."/>
        </authorList>
    </citation>
    <scope>NUCLEOTIDE SEQUENCE</scope>
    <source>
        <strain evidence="9">ChiHejej3B27-2180</strain>
    </source>
</reference>
<dbReference type="InterPro" id="IPR025824">
    <property type="entry name" value="OB-fold_nuc-bd_dom"/>
</dbReference>
<dbReference type="AlphaFoldDB" id="A0A9D1U507"/>
<dbReference type="InterPro" id="IPR003753">
    <property type="entry name" value="Exonuc_VII_L"/>
</dbReference>
<comment type="catalytic activity">
    <reaction evidence="5 6">
        <text>Exonucleolytic cleavage in either 5'- to 3'- or 3'- to 5'-direction to yield nucleoside 5'-phosphates.</text>
        <dbReference type="EC" id="3.1.11.6"/>
    </reaction>
</comment>
<dbReference type="EMBL" id="DXGK01000130">
    <property type="protein sequence ID" value="HIW70919.1"/>
    <property type="molecule type" value="Genomic_DNA"/>
</dbReference>
<dbReference type="PANTHER" id="PTHR30008">
    <property type="entry name" value="EXODEOXYRIBONUCLEASE 7 LARGE SUBUNIT"/>
    <property type="match status" value="1"/>
</dbReference>
<keyword evidence="1 5" id="KW-0963">Cytoplasm</keyword>
<sequence length="451" mass="50414">MNEKSYLTVSELTAYIGRKFSADPYLQRVYVKGQLTNFHRRPTHQYFSIKDDHAVLHVVMFASKFRRVRFTPEDGMEVQLAGHVDVYQKNGVYQFYADTMEPAGIGDLYIRFKQMAEKLSKEGLFSRPKKKLPLLPRKIAVVTSRSGAVIHDIINTAGRRDPLVQIVLFPAAVQGDKAADQLAARIEQINDLGGFDDIIIGRGGGSLEDLWPFNEEKVGRAIAASKVPVISSVGHETDTTIADLAADVRAATPTAAAEMATPQLTDLMSRVAEMNARLTSSYSHFLKVKQQQLDTLANSYIFKQPERLYEGYLQNVESLATNLRQSFRLQLGNQHRQLQTLAGRLMRQNPQGRVQNASDHLGNLQARLTQAVKNNVAHHHQAFNGLQRELANLDPTKVMKRGYSFVSTDGHIINGVDQVKAGQQVTLNFYNGQATAKIEKTEENKHGNTEE</sequence>
<dbReference type="CDD" id="cd04489">
    <property type="entry name" value="ExoVII_LU_OBF"/>
    <property type="match status" value="1"/>
</dbReference>
<reference evidence="9" key="2">
    <citation type="submission" date="2021-04" db="EMBL/GenBank/DDBJ databases">
        <authorList>
            <person name="Gilroy R."/>
        </authorList>
    </citation>
    <scope>NUCLEOTIDE SEQUENCE</scope>
    <source>
        <strain evidence="9">ChiHejej3B27-2180</strain>
    </source>
</reference>
<comment type="function">
    <text evidence="5">Bidirectionally degrades single-stranded DNA into large acid-insoluble oligonucleotides, which are then degraded further into small acid-soluble oligonucleotides.</text>
</comment>
<evidence type="ECO:0000259" key="7">
    <source>
        <dbReference type="Pfam" id="PF02601"/>
    </source>
</evidence>
<evidence type="ECO:0000313" key="9">
    <source>
        <dbReference type="EMBL" id="HIW70919.1"/>
    </source>
</evidence>
<dbReference type="InterPro" id="IPR020579">
    <property type="entry name" value="Exonuc_VII_lsu_C"/>
</dbReference>
<evidence type="ECO:0000256" key="6">
    <source>
        <dbReference type="RuleBase" id="RU004355"/>
    </source>
</evidence>
<dbReference type="GO" id="GO:0008855">
    <property type="term" value="F:exodeoxyribonuclease VII activity"/>
    <property type="evidence" value="ECO:0007669"/>
    <property type="project" value="UniProtKB-UniRule"/>
</dbReference>
<gene>
    <name evidence="5" type="primary">xseA</name>
    <name evidence="9" type="ORF">H9876_06105</name>
</gene>
<evidence type="ECO:0000256" key="1">
    <source>
        <dbReference type="ARBA" id="ARBA00022490"/>
    </source>
</evidence>
<dbReference type="Proteomes" id="UP000886878">
    <property type="component" value="Unassembled WGS sequence"/>
</dbReference>
<dbReference type="Pfam" id="PF13742">
    <property type="entry name" value="tRNA_anti_2"/>
    <property type="match status" value="1"/>
</dbReference>
<evidence type="ECO:0000256" key="5">
    <source>
        <dbReference type="HAMAP-Rule" id="MF_00378"/>
    </source>
</evidence>
<dbReference type="GO" id="GO:0009318">
    <property type="term" value="C:exodeoxyribonuclease VII complex"/>
    <property type="evidence" value="ECO:0007669"/>
    <property type="project" value="UniProtKB-UniRule"/>
</dbReference>
<protein>
    <recommendedName>
        <fullName evidence="5">Exodeoxyribonuclease 7 large subunit</fullName>
        <ecNumber evidence="5">3.1.11.6</ecNumber>
    </recommendedName>
    <alternativeName>
        <fullName evidence="5">Exodeoxyribonuclease VII large subunit</fullName>
        <shortName evidence="5">Exonuclease VII large subunit</shortName>
    </alternativeName>
</protein>
<dbReference type="GO" id="GO:0003676">
    <property type="term" value="F:nucleic acid binding"/>
    <property type="evidence" value="ECO:0007669"/>
    <property type="project" value="InterPro"/>
</dbReference>
<feature type="domain" description="Exonuclease VII large subunit C-terminal" evidence="7">
    <location>
        <begin position="128"/>
        <end position="436"/>
    </location>
</feature>
<evidence type="ECO:0000256" key="4">
    <source>
        <dbReference type="ARBA" id="ARBA00022839"/>
    </source>
</evidence>
<keyword evidence="3 5" id="KW-0378">Hydrolase</keyword>
<keyword evidence="2 5" id="KW-0540">Nuclease</keyword>
<dbReference type="HAMAP" id="MF_00378">
    <property type="entry name" value="Exonuc_7_L"/>
    <property type="match status" value="1"/>
</dbReference>
<accession>A0A9D1U507</accession>
<dbReference type="EC" id="3.1.11.6" evidence="5"/>
<dbReference type="NCBIfam" id="TIGR00237">
    <property type="entry name" value="xseA"/>
    <property type="match status" value="1"/>
</dbReference>
<evidence type="ECO:0000256" key="3">
    <source>
        <dbReference type="ARBA" id="ARBA00022801"/>
    </source>
</evidence>
<proteinExistence type="inferred from homology"/>
<dbReference type="GO" id="GO:0006308">
    <property type="term" value="P:DNA catabolic process"/>
    <property type="evidence" value="ECO:0007669"/>
    <property type="project" value="UniProtKB-UniRule"/>
</dbReference>